<keyword evidence="4" id="KW-1185">Reference proteome</keyword>
<dbReference type="KEGG" id="lpav:PLANPX_2695"/>
<keyword evidence="2" id="KW-0067">ATP-binding</keyword>
<dbReference type="Proteomes" id="UP000326837">
    <property type="component" value="Chromosome"/>
</dbReference>
<dbReference type="GO" id="GO:0051782">
    <property type="term" value="P:negative regulation of cell division"/>
    <property type="evidence" value="ECO:0007669"/>
    <property type="project" value="TreeGrafter"/>
</dbReference>
<dbReference type="PANTHER" id="PTHR43384">
    <property type="entry name" value="SEPTUM SITE-DETERMINING PROTEIN MIND HOMOLOG, CHLOROPLASTIC-RELATED"/>
    <property type="match status" value="1"/>
</dbReference>
<evidence type="ECO:0000313" key="3">
    <source>
        <dbReference type="EMBL" id="BBO33083.1"/>
    </source>
</evidence>
<accession>A0A5K7XFR8</accession>
<name>A0A5K7XFR8_9BACT</name>
<dbReference type="GO" id="GO:0005829">
    <property type="term" value="C:cytosol"/>
    <property type="evidence" value="ECO:0007669"/>
    <property type="project" value="TreeGrafter"/>
</dbReference>
<evidence type="ECO:0008006" key="5">
    <source>
        <dbReference type="Google" id="ProtNLM"/>
    </source>
</evidence>
<dbReference type="InterPro" id="IPR027417">
    <property type="entry name" value="P-loop_NTPase"/>
</dbReference>
<reference evidence="4" key="1">
    <citation type="submission" date="2019-10" db="EMBL/GenBank/DDBJ databases">
        <title>Lacipirellula parvula gen. nov., sp. nov., representing a lineage of planctomycetes widespread in freshwater anoxic habitats, and description of the family Lacipirellulaceae.</title>
        <authorList>
            <person name="Dedysh S.N."/>
            <person name="Kulichevskaya I.S."/>
            <person name="Beletsky A.V."/>
            <person name="Rakitin A.L."/>
            <person name="Mardanov A.V."/>
            <person name="Ivanova A.A."/>
            <person name="Saltykova V.X."/>
            <person name="Rijpstra W.I.C."/>
            <person name="Sinninghe Damste J.S."/>
            <person name="Ravin N.V."/>
        </authorList>
    </citation>
    <scope>NUCLEOTIDE SEQUENCE [LARGE SCALE GENOMIC DNA]</scope>
    <source>
        <strain evidence="4">PX69</strain>
    </source>
</reference>
<dbReference type="EMBL" id="AP021861">
    <property type="protein sequence ID" value="BBO33083.1"/>
    <property type="molecule type" value="Genomic_DNA"/>
</dbReference>
<dbReference type="RefSeq" id="WP_152098937.1">
    <property type="nucleotide sequence ID" value="NZ_AP021861.1"/>
</dbReference>
<dbReference type="PANTHER" id="PTHR43384:SF6">
    <property type="entry name" value="SEPTUM SITE-DETERMINING PROTEIN MIND HOMOLOG, CHLOROPLASTIC"/>
    <property type="match status" value="1"/>
</dbReference>
<dbReference type="InterPro" id="IPR050625">
    <property type="entry name" value="ParA/MinD_ATPase"/>
</dbReference>
<dbReference type="GO" id="GO:0005524">
    <property type="term" value="F:ATP binding"/>
    <property type="evidence" value="ECO:0007669"/>
    <property type="project" value="UniProtKB-KW"/>
</dbReference>
<organism evidence="3 4">
    <name type="scientific">Lacipirellula parvula</name>
    <dbReference type="NCBI Taxonomy" id="2650471"/>
    <lineage>
        <taxon>Bacteria</taxon>
        <taxon>Pseudomonadati</taxon>
        <taxon>Planctomycetota</taxon>
        <taxon>Planctomycetia</taxon>
        <taxon>Pirellulales</taxon>
        <taxon>Lacipirellulaceae</taxon>
        <taxon>Lacipirellula</taxon>
    </lineage>
</organism>
<gene>
    <name evidence="3" type="ORF">PLANPX_2695</name>
</gene>
<dbReference type="SUPFAM" id="SSF52540">
    <property type="entry name" value="P-loop containing nucleoside triphosphate hydrolases"/>
    <property type="match status" value="1"/>
</dbReference>
<dbReference type="GO" id="GO:0009898">
    <property type="term" value="C:cytoplasmic side of plasma membrane"/>
    <property type="evidence" value="ECO:0007669"/>
    <property type="project" value="TreeGrafter"/>
</dbReference>
<evidence type="ECO:0000256" key="2">
    <source>
        <dbReference type="ARBA" id="ARBA00022840"/>
    </source>
</evidence>
<evidence type="ECO:0000313" key="4">
    <source>
        <dbReference type="Proteomes" id="UP000326837"/>
    </source>
</evidence>
<sequence length="399" mass="42228">MGVWIISDNTDLGGSVKSQVDALQLRSSPARVLSTTSALTEVMSVDAAPHLMLIAAMRVDEPVLQIVRQLRAGSAAKLIVAAIAADHSAVIQSVRAGADDFVKLDEQFGPELANAFQRLSAAVDKKTGGLLLTVIPSRDVGDGAFLAVNLAAAIAALHGKCGLLDFNLRGGDAALMLKLAPRHTLLDLVRRRQSVDQMMFEQAVVKHESGIELLAGPDLFADTHEIDPALCRQVVAHSQAAQAYCVVSIEDLQHAEQIGILSESDRVLVATRLDLVSLYRTQRHLDYIRKSTNAIERTVVVAAGTGCAGEVPPRAACRILQVPVVHQIPDDPSAVTVSLNIGNPAVRECPQSKASRAITKLAALLTPAVAPAKAAVRRGLLPFNAAALFGLQTSTTTAK</sequence>
<keyword evidence="1" id="KW-0547">Nucleotide-binding</keyword>
<evidence type="ECO:0000256" key="1">
    <source>
        <dbReference type="ARBA" id="ARBA00022741"/>
    </source>
</evidence>
<dbReference type="GO" id="GO:0016887">
    <property type="term" value="F:ATP hydrolysis activity"/>
    <property type="evidence" value="ECO:0007669"/>
    <property type="project" value="TreeGrafter"/>
</dbReference>
<protein>
    <recommendedName>
        <fullName evidence="5">Response regulatory domain-containing protein</fullName>
    </recommendedName>
</protein>
<dbReference type="Gene3D" id="3.40.50.300">
    <property type="entry name" value="P-loop containing nucleotide triphosphate hydrolases"/>
    <property type="match status" value="1"/>
</dbReference>
<dbReference type="AlphaFoldDB" id="A0A5K7XFR8"/>
<proteinExistence type="predicted"/>